<comment type="caution">
    <text evidence="2">The sequence shown here is derived from an EMBL/GenBank/DDBJ whole genome shotgun (WGS) entry which is preliminary data.</text>
</comment>
<gene>
    <name evidence="2" type="ORF">M1O15_24915</name>
</gene>
<reference evidence="2 3" key="1">
    <citation type="submission" date="2022-04" db="EMBL/GenBank/DDBJ databases">
        <title>Streptomyces sp. nov. LCR6-01 isolated from Lichen of Dirinaria sp.</title>
        <authorList>
            <person name="Kanchanasin P."/>
            <person name="Tanasupawat S."/>
            <person name="Phongsopitanun W."/>
        </authorList>
    </citation>
    <scope>NUCLEOTIDE SEQUENCE [LARGE SCALE GENOMIC DNA]</scope>
    <source>
        <strain evidence="2 3">LCR6-01</strain>
    </source>
</reference>
<dbReference type="PROSITE" id="PS51819">
    <property type="entry name" value="VOC"/>
    <property type="match status" value="1"/>
</dbReference>
<dbReference type="SUPFAM" id="SSF54593">
    <property type="entry name" value="Glyoxalase/Bleomycin resistance protein/Dihydroxybiphenyl dioxygenase"/>
    <property type="match status" value="1"/>
</dbReference>
<dbReference type="Proteomes" id="UP001522868">
    <property type="component" value="Unassembled WGS sequence"/>
</dbReference>
<feature type="domain" description="VOC" evidence="1">
    <location>
        <begin position="2"/>
        <end position="112"/>
    </location>
</feature>
<dbReference type="Gene3D" id="3.10.180.10">
    <property type="entry name" value="2,3-Dihydroxybiphenyl 1,2-Dioxygenase, domain 1"/>
    <property type="match status" value="1"/>
</dbReference>
<dbReference type="InterPro" id="IPR029068">
    <property type="entry name" value="Glyas_Bleomycin-R_OHBP_Dase"/>
</dbReference>
<sequence>MSFTHVLAVAAVRDMATATEWYERLFGRPADATPMDGLADWHVASSGWVQVYRAPEQAGAGMFNLVVDDLDRALAELADRGITAGPVEPGTGRVRFAAVHDPDGNRIALIESPAT</sequence>
<name>A0ABT0IGX9_9ACTN</name>
<evidence type="ECO:0000313" key="3">
    <source>
        <dbReference type="Proteomes" id="UP001522868"/>
    </source>
</evidence>
<dbReference type="EMBL" id="JALPTH010000028">
    <property type="protein sequence ID" value="MCK8680578.1"/>
    <property type="molecule type" value="Genomic_DNA"/>
</dbReference>
<dbReference type="Pfam" id="PF00903">
    <property type="entry name" value="Glyoxalase"/>
    <property type="match status" value="1"/>
</dbReference>
<protein>
    <submittedName>
        <fullName evidence="2">VOC family protein</fullName>
    </submittedName>
</protein>
<dbReference type="InterPro" id="IPR004360">
    <property type="entry name" value="Glyas_Fos-R_dOase_dom"/>
</dbReference>
<dbReference type="RefSeq" id="WP_248636395.1">
    <property type="nucleotide sequence ID" value="NZ_JALPTH010000028.1"/>
</dbReference>
<organism evidence="2 3">
    <name type="scientific">Streptomyces lichenis</name>
    <dbReference type="NCBI Taxonomy" id="2306967"/>
    <lineage>
        <taxon>Bacteria</taxon>
        <taxon>Bacillati</taxon>
        <taxon>Actinomycetota</taxon>
        <taxon>Actinomycetes</taxon>
        <taxon>Kitasatosporales</taxon>
        <taxon>Streptomycetaceae</taxon>
        <taxon>Streptomyces</taxon>
    </lineage>
</organism>
<keyword evidence="3" id="KW-1185">Reference proteome</keyword>
<dbReference type="InterPro" id="IPR037523">
    <property type="entry name" value="VOC_core"/>
</dbReference>
<accession>A0ABT0IGX9</accession>
<proteinExistence type="predicted"/>
<evidence type="ECO:0000259" key="1">
    <source>
        <dbReference type="PROSITE" id="PS51819"/>
    </source>
</evidence>
<evidence type="ECO:0000313" key="2">
    <source>
        <dbReference type="EMBL" id="MCK8680578.1"/>
    </source>
</evidence>
<dbReference type="CDD" id="cd06587">
    <property type="entry name" value="VOC"/>
    <property type="match status" value="1"/>
</dbReference>